<feature type="compositionally biased region" description="Polar residues" evidence="1">
    <location>
        <begin position="138"/>
        <end position="152"/>
    </location>
</feature>
<gene>
    <name evidence="2" type="ORF">LENED_009462</name>
</gene>
<feature type="region of interest" description="Disordered" evidence="1">
    <location>
        <begin position="84"/>
        <end position="203"/>
    </location>
</feature>
<feature type="compositionally biased region" description="Polar residues" evidence="1">
    <location>
        <begin position="162"/>
        <end position="174"/>
    </location>
</feature>
<name>A0A1Q3EJX5_LENED</name>
<evidence type="ECO:0000313" key="3">
    <source>
        <dbReference type="Proteomes" id="UP000188533"/>
    </source>
</evidence>
<organism evidence="2 3">
    <name type="scientific">Lentinula edodes</name>
    <name type="common">Shiitake mushroom</name>
    <name type="synonym">Lentinus edodes</name>
    <dbReference type="NCBI Taxonomy" id="5353"/>
    <lineage>
        <taxon>Eukaryota</taxon>
        <taxon>Fungi</taxon>
        <taxon>Dikarya</taxon>
        <taxon>Basidiomycota</taxon>
        <taxon>Agaricomycotina</taxon>
        <taxon>Agaricomycetes</taxon>
        <taxon>Agaricomycetidae</taxon>
        <taxon>Agaricales</taxon>
        <taxon>Marasmiineae</taxon>
        <taxon>Omphalotaceae</taxon>
        <taxon>Lentinula</taxon>
    </lineage>
</organism>
<sequence length="523" mass="58327">MSNTGRRSGQASASSTLATPLSRHSVPVSSGQSSTSTSSREPPPLSQSTAYPINGDIIHDIRAVGGLGATLSRAPVAAELNRVRRGYPQWRLPNSLSENSGNYSKPWNQPKPSPYVKARQKDRNTYLDNESDEEADGNPSNPEDGGSSNRPGPSNRGKGKQKQTSAEARTNAMPTNDLGFDADDEDNSDQEVRQPLDNDDAEPSDELARDLLREGFNVRNLWAIFARDGIKLETLENYIKDPIANGPKLRNTRLDKFAADVKSMKASAWNRALTYKFSEKAKEIVAACGDGRFGSAPIDWNKLFSDRLYTVYKEIIDARLLPQEDNEARVLRLALKHDQRNRRSAHRSLLHIKRTSRSDIATIMIKVCRERGDPAGVEFWSYALNVNEILGDQGQSDEEDTTIDVDIEGVVVKQSVKKVLRVYWRHPWLESLFRIMNQAPALEKLIFHRAGAKRIPRIYSDTISHRAPITGYPREFFREAFLSALLPHDIAALNLAEYSFPLADFSGYNPSTTSGDGEPMQTD</sequence>
<comment type="caution">
    <text evidence="2">The sequence shown here is derived from an EMBL/GenBank/DDBJ whole genome shotgun (WGS) entry which is preliminary data.</text>
</comment>
<evidence type="ECO:0000313" key="2">
    <source>
        <dbReference type="EMBL" id="GAW07469.1"/>
    </source>
</evidence>
<evidence type="ECO:0000256" key="1">
    <source>
        <dbReference type="SAM" id="MobiDB-lite"/>
    </source>
</evidence>
<reference evidence="2 3" key="1">
    <citation type="submission" date="2016-08" db="EMBL/GenBank/DDBJ databases">
        <authorList>
            <consortium name="Lentinula edodes genome sequencing consortium"/>
            <person name="Sakamoto Y."/>
            <person name="Nakade K."/>
            <person name="Sato S."/>
            <person name="Yoshida Y."/>
            <person name="Miyazaki K."/>
            <person name="Natsume S."/>
            <person name="Konno N."/>
        </authorList>
    </citation>
    <scope>NUCLEOTIDE SEQUENCE [LARGE SCALE GENOMIC DNA]</scope>
    <source>
        <strain evidence="2 3">NBRC 111202</strain>
    </source>
</reference>
<dbReference type="AlphaFoldDB" id="A0A1Q3EJX5"/>
<accession>A0A1Q3EJX5</accession>
<protein>
    <submittedName>
        <fullName evidence="2">Uncharacterized protein</fullName>
    </submittedName>
</protein>
<dbReference type="STRING" id="5353.A0A1Q3EJX5"/>
<feature type="region of interest" description="Disordered" evidence="1">
    <location>
        <begin position="1"/>
        <end position="51"/>
    </location>
</feature>
<feature type="compositionally biased region" description="Polar residues" evidence="1">
    <location>
        <begin position="1"/>
        <end position="10"/>
    </location>
</feature>
<feature type="compositionally biased region" description="Acidic residues" evidence="1">
    <location>
        <begin position="180"/>
        <end position="189"/>
    </location>
</feature>
<dbReference type="EMBL" id="BDGU01000451">
    <property type="protein sequence ID" value="GAW07469.1"/>
    <property type="molecule type" value="Genomic_DNA"/>
</dbReference>
<feature type="compositionally biased region" description="Low complexity" evidence="1">
    <location>
        <begin position="11"/>
        <end position="40"/>
    </location>
</feature>
<keyword evidence="3" id="KW-1185">Reference proteome</keyword>
<feature type="compositionally biased region" description="Polar residues" evidence="1">
    <location>
        <begin position="92"/>
        <end position="107"/>
    </location>
</feature>
<dbReference type="Proteomes" id="UP000188533">
    <property type="component" value="Unassembled WGS sequence"/>
</dbReference>
<reference evidence="2 3" key="2">
    <citation type="submission" date="2017-02" db="EMBL/GenBank/DDBJ databases">
        <title>A genome survey and senescence transcriptome analysis in Lentinula edodes.</title>
        <authorList>
            <person name="Sakamoto Y."/>
            <person name="Nakade K."/>
            <person name="Sato S."/>
            <person name="Yoshida Y."/>
            <person name="Miyazaki K."/>
            <person name="Natsume S."/>
            <person name="Konno N."/>
        </authorList>
    </citation>
    <scope>NUCLEOTIDE SEQUENCE [LARGE SCALE GENOMIC DNA]</scope>
    <source>
        <strain evidence="2 3">NBRC 111202</strain>
    </source>
</reference>
<proteinExistence type="predicted"/>